<dbReference type="Gene3D" id="2.30.29.30">
    <property type="entry name" value="Pleckstrin-homology domain (PH domain)/Phosphotyrosine-binding domain (PTB)"/>
    <property type="match status" value="1"/>
</dbReference>
<dbReference type="GO" id="GO:0005802">
    <property type="term" value="C:trans-Golgi network"/>
    <property type="evidence" value="ECO:0007669"/>
    <property type="project" value="TreeGrafter"/>
</dbReference>
<feature type="coiled-coil region" evidence="2">
    <location>
        <begin position="173"/>
        <end position="221"/>
    </location>
</feature>
<feature type="region of interest" description="Disordered" evidence="3">
    <location>
        <begin position="259"/>
        <end position="306"/>
    </location>
</feature>
<dbReference type="GO" id="GO:0007032">
    <property type="term" value="P:endosome organization"/>
    <property type="evidence" value="ECO:0007669"/>
    <property type="project" value="TreeGrafter"/>
</dbReference>
<evidence type="ECO:0000256" key="1">
    <source>
        <dbReference type="ARBA" id="ARBA00022553"/>
    </source>
</evidence>
<dbReference type="SUPFAM" id="SSF50729">
    <property type="entry name" value="PH domain-like"/>
    <property type="match status" value="1"/>
</dbReference>
<dbReference type="GO" id="GO:0055037">
    <property type="term" value="C:recycling endosome"/>
    <property type="evidence" value="ECO:0007669"/>
    <property type="project" value="TreeGrafter"/>
</dbReference>
<proteinExistence type="predicted"/>
<dbReference type="CDD" id="cd00821">
    <property type="entry name" value="PH"/>
    <property type="match status" value="1"/>
</dbReference>
<keyword evidence="6" id="KW-1185">Reference proteome</keyword>
<feature type="compositionally biased region" description="Polar residues" evidence="3">
    <location>
        <begin position="430"/>
        <end position="445"/>
    </location>
</feature>
<dbReference type="PANTHER" id="PTHR22902">
    <property type="entry name" value="SESQUIPEDALIAN"/>
    <property type="match status" value="1"/>
</dbReference>
<evidence type="ECO:0000256" key="2">
    <source>
        <dbReference type="SAM" id="Coils"/>
    </source>
</evidence>
<comment type="caution">
    <text evidence="5">The sequence shown here is derived from an EMBL/GenBank/DDBJ whole genome shotgun (WGS) entry which is preliminary data.</text>
</comment>
<dbReference type="InterPro" id="IPR045188">
    <property type="entry name" value="Boi1/Boi2-like"/>
</dbReference>
<organism evidence="5 6">
    <name type="scientific">Pelagomonas calceolata</name>
    <dbReference type="NCBI Taxonomy" id="35677"/>
    <lineage>
        <taxon>Eukaryota</taxon>
        <taxon>Sar</taxon>
        <taxon>Stramenopiles</taxon>
        <taxon>Ochrophyta</taxon>
        <taxon>Pelagophyceae</taxon>
        <taxon>Pelagomonadales</taxon>
        <taxon>Pelagomonadaceae</taxon>
        <taxon>Pelagomonas</taxon>
    </lineage>
</organism>
<dbReference type="InterPro" id="IPR001849">
    <property type="entry name" value="PH_domain"/>
</dbReference>
<feature type="region of interest" description="Disordered" evidence="3">
    <location>
        <begin position="421"/>
        <end position="472"/>
    </location>
</feature>
<keyword evidence="1" id="KW-0597">Phosphoprotein</keyword>
<dbReference type="SMART" id="SM00233">
    <property type="entry name" value="PH"/>
    <property type="match status" value="1"/>
</dbReference>
<reference evidence="5" key="1">
    <citation type="submission" date="2021-11" db="EMBL/GenBank/DDBJ databases">
        <authorList>
            <consortium name="Genoscope - CEA"/>
            <person name="William W."/>
        </authorList>
    </citation>
    <scope>NUCLEOTIDE SEQUENCE</scope>
</reference>
<name>A0A8J2SAA8_9STRA</name>
<sequence>MSRQGPLGAAHSQSDRYRRRLLAAAGLSNNLLFSNLNTTMAVKSSASRTAPATAALGALSGYLAKRDEQHQWRRRFCVLAPQAFLYYFEDSSADAPRGVIDLEGADVSVGDGNVVHIVTPGTHDTEGRRFYFQADSADDAAAWVSALVRERYFNVRDERDAYRDLQHDLSAQAAASRDALDEATEANDEAERRHVAAARAEAELDDRLRAIARELDEHDDDSEGDDLEEDVRSSILARMKRHGRRSMARIAALEAKLESKEASSEERARELRRHGAEVAQLEEELRREEARTQDEAETSARLNEETEELRREAQEATLNLEVVEQQAKAADARVTELQDQKRLLVREVKNARKALSDAEAANRAVLERALAEAPEVKRDSSEEEVERGPFTEKAFVVTCKRCGGDVAGPKNSTCVCPVPLLGEEGPSMADQASTYLRSMTKSLFSSAPPPPPPPKAPDDAPEAETPPPAAGR</sequence>
<dbReference type="PROSITE" id="PS50003">
    <property type="entry name" value="PH_DOMAIN"/>
    <property type="match status" value="1"/>
</dbReference>
<gene>
    <name evidence="5" type="ORF">PECAL_1P29150</name>
</gene>
<accession>A0A8J2SAA8</accession>
<dbReference type="OrthoDB" id="43122at2759"/>
<keyword evidence="2" id="KW-0175">Coiled coil</keyword>
<dbReference type="Pfam" id="PF00169">
    <property type="entry name" value="PH"/>
    <property type="match status" value="1"/>
</dbReference>
<dbReference type="PANTHER" id="PTHR22902:SF27">
    <property type="entry name" value="PLECKSTRIN HOMOLOGY DOMAIN-CONTAINING FAMILY A MEMBER 3"/>
    <property type="match status" value="1"/>
</dbReference>
<evidence type="ECO:0000256" key="3">
    <source>
        <dbReference type="SAM" id="MobiDB-lite"/>
    </source>
</evidence>
<feature type="compositionally biased region" description="Basic and acidic residues" evidence="3">
    <location>
        <begin position="259"/>
        <end position="276"/>
    </location>
</feature>
<evidence type="ECO:0000259" key="4">
    <source>
        <dbReference type="PROSITE" id="PS50003"/>
    </source>
</evidence>
<dbReference type="GO" id="GO:0042147">
    <property type="term" value="P:retrograde transport, endosome to Golgi"/>
    <property type="evidence" value="ECO:0007669"/>
    <property type="project" value="TreeGrafter"/>
</dbReference>
<dbReference type="GO" id="GO:0005829">
    <property type="term" value="C:cytosol"/>
    <property type="evidence" value="ECO:0007669"/>
    <property type="project" value="GOC"/>
</dbReference>
<dbReference type="EMBL" id="CAKKNE010000001">
    <property type="protein sequence ID" value="CAH0366423.1"/>
    <property type="molecule type" value="Genomic_DNA"/>
</dbReference>
<feature type="domain" description="PH" evidence="4">
    <location>
        <begin position="56"/>
        <end position="152"/>
    </location>
</feature>
<dbReference type="AlphaFoldDB" id="A0A8J2SAA8"/>
<dbReference type="GO" id="GO:0005769">
    <property type="term" value="C:early endosome"/>
    <property type="evidence" value="ECO:0007669"/>
    <property type="project" value="TreeGrafter"/>
</dbReference>
<evidence type="ECO:0000313" key="5">
    <source>
        <dbReference type="EMBL" id="CAH0366423.1"/>
    </source>
</evidence>
<feature type="compositionally biased region" description="Basic and acidic residues" evidence="3">
    <location>
        <begin position="283"/>
        <end position="294"/>
    </location>
</feature>
<evidence type="ECO:0000313" key="6">
    <source>
        <dbReference type="Proteomes" id="UP000789595"/>
    </source>
</evidence>
<dbReference type="Proteomes" id="UP000789595">
    <property type="component" value="Unassembled WGS sequence"/>
</dbReference>
<protein>
    <recommendedName>
        <fullName evidence="4">PH domain-containing protein</fullName>
    </recommendedName>
</protein>
<dbReference type="InterPro" id="IPR011993">
    <property type="entry name" value="PH-like_dom_sf"/>
</dbReference>
<dbReference type="GO" id="GO:0001881">
    <property type="term" value="P:receptor recycling"/>
    <property type="evidence" value="ECO:0007669"/>
    <property type="project" value="TreeGrafter"/>
</dbReference>